<sequence>MAATRIACRSRALYVHAWPCIIAGCRTYSTALAQQPKPKPSSSSRSKAAPVQPKSKESAPKKSKTGADDLEEELKALDRMRRMPTVYPSTDLWGSPMASFDVQIPYDIRSMWNGTGTRRPFKAKDFVFALKHNVNNWLKNTFSMFTIARANAFPGLKNVQLRFRPATWRKLRNVQSCDPSSWLGPLRKIALETYRQTHVAIARQNEEVVKSLTAGEFQSKALHLMRRREKGHKWFWDITSDTSDPTLYAPDPTFMTRLRSFAMRLLRRNSSEQTHTVPPVTIVSIRAAEIYLAEQDPKVGHRLVIQALAKFDTTQVLKITDRHGKLVESELSKPHRVIQYVVLEKIGWYDSPWKLREQIYRT</sequence>
<gene>
    <name evidence="2" type="ORF">PISMIDRAFT_676578</name>
</gene>
<reference evidence="3" key="2">
    <citation type="submission" date="2015-01" db="EMBL/GenBank/DDBJ databases">
        <title>Evolutionary Origins and Diversification of the Mycorrhizal Mutualists.</title>
        <authorList>
            <consortium name="DOE Joint Genome Institute"/>
            <consortium name="Mycorrhizal Genomics Consortium"/>
            <person name="Kohler A."/>
            <person name="Kuo A."/>
            <person name="Nagy L.G."/>
            <person name="Floudas D."/>
            <person name="Copeland A."/>
            <person name="Barry K.W."/>
            <person name="Cichocki N."/>
            <person name="Veneault-Fourrey C."/>
            <person name="LaButti K."/>
            <person name="Lindquist E.A."/>
            <person name="Lipzen A."/>
            <person name="Lundell T."/>
            <person name="Morin E."/>
            <person name="Murat C."/>
            <person name="Riley R."/>
            <person name="Ohm R."/>
            <person name="Sun H."/>
            <person name="Tunlid A."/>
            <person name="Henrissat B."/>
            <person name="Grigoriev I.V."/>
            <person name="Hibbett D.S."/>
            <person name="Martin F."/>
        </authorList>
    </citation>
    <scope>NUCLEOTIDE SEQUENCE [LARGE SCALE GENOMIC DNA]</scope>
    <source>
        <strain evidence="3">441</strain>
    </source>
</reference>
<dbReference type="EMBL" id="KN833704">
    <property type="protein sequence ID" value="KIK26033.1"/>
    <property type="molecule type" value="Genomic_DNA"/>
</dbReference>
<name>A0A0D0A1W2_9AGAM</name>
<reference evidence="2 3" key="1">
    <citation type="submission" date="2014-04" db="EMBL/GenBank/DDBJ databases">
        <authorList>
            <consortium name="DOE Joint Genome Institute"/>
            <person name="Kuo A."/>
            <person name="Kohler A."/>
            <person name="Costa M.D."/>
            <person name="Nagy L.G."/>
            <person name="Floudas D."/>
            <person name="Copeland A."/>
            <person name="Barry K.W."/>
            <person name="Cichocki N."/>
            <person name="Veneault-Fourrey C."/>
            <person name="LaButti K."/>
            <person name="Lindquist E.A."/>
            <person name="Lipzen A."/>
            <person name="Lundell T."/>
            <person name="Morin E."/>
            <person name="Murat C."/>
            <person name="Sun H."/>
            <person name="Tunlid A."/>
            <person name="Henrissat B."/>
            <person name="Grigoriev I.V."/>
            <person name="Hibbett D.S."/>
            <person name="Martin F."/>
            <person name="Nordberg H.P."/>
            <person name="Cantor M.N."/>
            <person name="Hua S.X."/>
        </authorList>
    </citation>
    <scope>NUCLEOTIDE SEQUENCE [LARGE SCALE GENOMIC DNA]</scope>
    <source>
        <strain evidence="2 3">441</strain>
    </source>
</reference>
<organism evidence="2 3">
    <name type="scientific">Pisolithus microcarpus 441</name>
    <dbReference type="NCBI Taxonomy" id="765257"/>
    <lineage>
        <taxon>Eukaryota</taxon>
        <taxon>Fungi</taxon>
        <taxon>Dikarya</taxon>
        <taxon>Basidiomycota</taxon>
        <taxon>Agaricomycotina</taxon>
        <taxon>Agaricomycetes</taxon>
        <taxon>Agaricomycetidae</taxon>
        <taxon>Boletales</taxon>
        <taxon>Sclerodermatineae</taxon>
        <taxon>Pisolithaceae</taxon>
        <taxon>Pisolithus</taxon>
    </lineage>
</organism>
<keyword evidence="3" id="KW-1185">Reference proteome</keyword>
<dbReference type="Proteomes" id="UP000054018">
    <property type="component" value="Unassembled WGS sequence"/>
</dbReference>
<feature type="compositionally biased region" description="Low complexity" evidence="1">
    <location>
        <begin position="33"/>
        <end position="53"/>
    </location>
</feature>
<evidence type="ECO:0008006" key="4">
    <source>
        <dbReference type="Google" id="ProtNLM"/>
    </source>
</evidence>
<evidence type="ECO:0000313" key="2">
    <source>
        <dbReference type="EMBL" id="KIK26033.1"/>
    </source>
</evidence>
<accession>A0A0D0A1W2</accession>
<dbReference type="AlphaFoldDB" id="A0A0D0A1W2"/>
<proteinExistence type="predicted"/>
<dbReference type="HOGENOM" id="CLU_056049_0_0_1"/>
<dbReference type="PROSITE" id="PS51257">
    <property type="entry name" value="PROKAR_LIPOPROTEIN"/>
    <property type="match status" value="1"/>
</dbReference>
<dbReference type="STRING" id="765257.A0A0D0A1W2"/>
<dbReference type="OrthoDB" id="19619at2759"/>
<feature type="region of interest" description="Disordered" evidence="1">
    <location>
        <begin position="33"/>
        <end position="68"/>
    </location>
</feature>
<protein>
    <recommendedName>
        <fullName evidence="4">Tim44-like domain-containing protein</fullName>
    </recommendedName>
</protein>
<dbReference type="Gene3D" id="3.10.450.240">
    <property type="match status" value="1"/>
</dbReference>
<evidence type="ECO:0000256" key="1">
    <source>
        <dbReference type="SAM" id="MobiDB-lite"/>
    </source>
</evidence>
<evidence type="ECO:0000313" key="3">
    <source>
        <dbReference type="Proteomes" id="UP000054018"/>
    </source>
</evidence>